<dbReference type="EMBL" id="SDGZ01000013">
    <property type="protein sequence ID" value="TYC49936.1"/>
    <property type="molecule type" value="Genomic_DNA"/>
</dbReference>
<feature type="compositionally biased region" description="Basic and acidic residues" evidence="1">
    <location>
        <begin position="205"/>
        <end position="222"/>
    </location>
</feature>
<evidence type="ECO:0000313" key="3">
    <source>
        <dbReference type="Proteomes" id="UP000371977"/>
    </source>
</evidence>
<feature type="compositionally biased region" description="Basic and acidic residues" evidence="1">
    <location>
        <begin position="185"/>
        <end position="198"/>
    </location>
</feature>
<organism evidence="2 3">
    <name type="scientific">Weissella muntiaci</name>
    <dbReference type="NCBI Taxonomy" id="2508881"/>
    <lineage>
        <taxon>Bacteria</taxon>
        <taxon>Bacillati</taxon>
        <taxon>Bacillota</taxon>
        <taxon>Bacilli</taxon>
        <taxon>Lactobacillales</taxon>
        <taxon>Lactobacillaceae</taxon>
        <taxon>Weissella</taxon>
    </lineage>
</organism>
<feature type="region of interest" description="Disordered" evidence="1">
    <location>
        <begin position="171"/>
        <end position="254"/>
    </location>
</feature>
<accession>A0A6C2C8M4</accession>
<gene>
    <name evidence="2" type="primary">bet</name>
    <name evidence="2" type="ORF">ESZ50_04925</name>
</gene>
<dbReference type="InterPro" id="IPR018330">
    <property type="entry name" value="RecT_fam"/>
</dbReference>
<dbReference type="Proteomes" id="UP000371977">
    <property type="component" value="Unassembled WGS sequence"/>
</dbReference>
<dbReference type="InterPro" id="IPR010183">
    <property type="entry name" value="Phage_lambda_Bet"/>
</dbReference>
<protein>
    <submittedName>
        <fullName evidence="2">Phage recombination protein Bet</fullName>
    </submittedName>
</protein>
<dbReference type="GO" id="GO:0003677">
    <property type="term" value="F:DNA binding"/>
    <property type="evidence" value="ECO:0007669"/>
    <property type="project" value="InterPro"/>
</dbReference>
<dbReference type="NCBIfam" id="TIGR01913">
    <property type="entry name" value="bet_lambda"/>
    <property type="match status" value="1"/>
</dbReference>
<dbReference type="Pfam" id="PF03837">
    <property type="entry name" value="RecT"/>
    <property type="match status" value="1"/>
</dbReference>
<dbReference type="AlphaFoldDB" id="A0A6C2C8M4"/>
<dbReference type="GO" id="GO:0006310">
    <property type="term" value="P:DNA recombination"/>
    <property type="evidence" value="ECO:0007669"/>
    <property type="project" value="InterPro"/>
</dbReference>
<proteinExistence type="predicted"/>
<evidence type="ECO:0000313" key="2">
    <source>
        <dbReference type="EMBL" id="TYC49936.1"/>
    </source>
</evidence>
<comment type="caution">
    <text evidence="2">The sequence shown here is derived from an EMBL/GenBank/DDBJ whole genome shotgun (WGS) entry which is preliminary data.</text>
</comment>
<dbReference type="RefSeq" id="WP_148622495.1">
    <property type="nucleotide sequence ID" value="NZ_SDGZ01000013.1"/>
</dbReference>
<reference evidence="2 3" key="1">
    <citation type="submission" date="2019-01" db="EMBL/GenBank/DDBJ databases">
        <title>Weissella sp. nov., a novel lactic acid bacterium isolated from animal feces.</title>
        <authorList>
            <person name="Wang L.-T."/>
        </authorList>
    </citation>
    <scope>NUCLEOTIDE SEQUENCE [LARGE SCALE GENOMIC DNA]</scope>
    <source>
        <strain evidence="2 3">8H-2</strain>
    </source>
</reference>
<keyword evidence="3" id="KW-1185">Reference proteome</keyword>
<sequence length="254" mass="28497">MTELDIYNPKNLTAETIKALLPGGTNASNEEIASLLAIVRNQNMNPFTREVYFVKYGSAPAQIVVSRDFYRKRAFKNSSFNGIQVGVIVQSEDGEIEELEGGFYPKEKTLVGAWSKVSLKEIDVPVYVSVRYDEYVQMKGDKPNSMWSKKPATMLTKVAESQALRMAFPDEFSGTYGEEEYPANQERRDITPDNKPTSEEIANFNKDEYIAQRTAALEEKQSTVHQSSDNVEPPADKDEPLNAPSAERLDMGAF</sequence>
<evidence type="ECO:0000256" key="1">
    <source>
        <dbReference type="SAM" id="MobiDB-lite"/>
    </source>
</evidence>
<name>A0A6C2C8M4_9LACO</name>
<dbReference type="OrthoDB" id="7889018at2"/>